<dbReference type="GeneID" id="110202991"/>
<dbReference type="SUPFAM" id="SSF74853">
    <property type="entry name" value="Lamin A/C globular tail domain"/>
    <property type="match status" value="1"/>
</dbReference>
<dbReference type="InterPro" id="IPR052877">
    <property type="entry name" value="Lamin_tail_domain"/>
</dbReference>
<dbReference type="PANTHER" id="PTHR19956">
    <property type="entry name" value="LAMIN TAIL DOMAIN-CONTAINING PROTEIN 2"/>
    <property type="match status" value="1"/>
</dbReference>
<feature type="region of interest" description="Disordered" evidence="2">
    <location>
        <begin position="17"/>
        <end position="61"/>
    </location>
</feature>
<evidence type="ECO:0000313" key="5">
    <source>
        <dbReference type="RefSeq" id="XP_020835077.1"/>
    </source>
</evidence>
<feature type="region of interest" description="Disordered" evidence="2">
    <location>
        <begin position="589"/>
        <end position="632"/>
    </location>
</feature>
<keyword evidence="4" id="KW-1185">Reference proteome</keyword>
<evidence type="ECO:0000256" key="1">
    <source>
        <dbReference type="SAM" id="Coils"/>
    </source>
</evidence>
<evidence type="ECO:0000256" key="2">
    <source>
        <dbReference type="SAM" id="MobiDB-lite"/>
    </source>
</evidence>
<feature type="region of interest" description="Disordered" evidence="2">
    <location>
        <begin position="350"/>
        <end position="414"/>
    </location>
</feature>
<dbReference type="PANTHER" id="PTHR19956:SF5">
    <property type="entry name" value="LAMIN TAIL DOMAIN-CONTAINING PROTEIN 2"/>
    <property type="match status" value="1"/>
</dbReference>
<dbReference type="InterPro" id="IPR001322">
    <property type="entry name" value="Lamin_tail_dom"/>
</dbReference>
<dbReference type="KEGG" id="pcw:110202991"/>
<dbReference type="GO" id="GO:0030527">
    <property type="term" value="F:structural constituent of chromatin"/>
    <property type="evidence" value="ECO:0007669"/>
    <property type="project" value="TreeGrafter"/>
</dbReference>
<evidence type="ECO:0000259" key="3">
    <source>
        <dbReference type="PROSITE" id="PS51841"/>
    </source>
</evidence>
<keyword evidence="1" id="KW-0175">Coiled coil</keyword>
<organism evidence="4 5">
    <name type="scientific">Phascolarctos cinereus</name>
    <name type="common">Koala</name>
    <dbReference type="NCBI Taxonomy" id="38626"/>
    <lineage>
        <taxon>Eukaryota</taxon>
        <taxon>Metazoa</taxon>
        <taxon>Chordata</taxon>
        <taxon>Craniata</taxon>
        <taxon>Vertebrata</taxon>
        <taxon>Euteleostomi</taxon>
        <taxon>Mammalia</taxon>
        <taxon>Metatheria</taxon>
        <taxon>Diprotodontia</taxon>
        <taxon>Phascolarctidae</taxon>
        <taxon>Phascolarctos</taxon>
    </lineage>
</organism>
<dbReference type="Proteomes" id="UP000515140">
    <property type="component" value="Unplaced"/>
</dbReference>
<protein>
    <submittedName>
        <fullName evidence="5">Lamin tail domain-containing protein 2</fullName>
    </submittedName>
</protein>
<evidence type="ECO:0000313" key="4">
    <source>
        <dbReference type="Proteomes" id="UP000515140"/>
    </source>
</evidence>
<proteinExistence type="predicted"/>
<dbReference type="InterPro" id="IPR036415">
    <property type="entry name" value="Lamin_tail_dom_sf"/>
</dbReference>
<dbReference type="FunCoup" id="A0A6P5JLB4">
    <property type="interactions" value="9"/>
</dbReference>
<reference evidence="5" key="1">
    <citation type="submission" date="2025-08" db="UniProtKB">
        <authorList>
            <consortium name="RefSeq"/>
        </authorList>
    </citation>
    <scope>IDENTIFICATION</scope>
    <source>
        <tissue evidence="5">Spleen</tissue>
    </source>
</reference>
<sequence length="741" mass="82016">MTAEKKQTASVFLAKDGRSSGWKWRPSLRWPSPVGRSSPASLPGGLPPGTPRMAGQPGEQGEDAFCSLEQLGSDLGQGFDEVHDPTWTISWPSFLWSSDFLEATESGLTLQGADGKLSSVSFFMSPSSLHCCSEHLDPRVLRLLLAQRELEVQGLRKAAQCQPGKHMAYILHQLVDSKPERSSREQIKALQQQIEKVTQELQDQKEQACQEKTELENQLQEANRNLLRLEDEVQAFERSCLLQLARSSWAGRMLHSQTGSIEVVTAEALMTDVSDQSLDQSSQEGHHFRLDDVDWNSAAQRYPNLFEDIHSKKRAASAYVLDSPEYLPPKLEKSRRQRKSVDWGLLPSSSLSSMATTSDRGSAAHTSVPSSIGTDFSPSLTSPTQEQEVSSSSGDLPALELRRPKTPVGSSSSSLGTAVVGIGPARQGSLSSALQDQGRLPGSCLPRRKVLYSSLKIVKIHKQGKFIRVLNESLEESVDISGFVLKQLIHYFPVCIYRFPKDTLLAPRHHITVWGEGVSLVRKRVPQILQRELIHFYTNPGCVTLLLNPKGQVMSEYQAQHCVSEASRSFADHTDISIDCYPLLENEGEKPQEAPGLGSKSRGQQFRAPKKTKVPGPPPGLEGQPGPRRSRLLKPIPSINISKNFSQWQVKEAVAGRESLHGATVPLPTIPELAQLPGIGKKMQEKCIPRANQFLPPWICRKHVDVDCPMVALSVQKTTESRFGQKQLSYPPITRELREPL</sequence>
<dbReference type="GO" id="GO:0005638">
    <property type="term" value="C:lamin filament"/>
    <property type="evidence" value="ECO:0007669"/>
    <property type="project" value="TreeGrafter"/>
</dbReference>
<dbReference type="Gene3D" id="2.60.40.1260">
    <property type="entry name" value="Lamin Tail domain"/>
    <property type="match status" value="1"/>
</dbReference>
<feature type="compositionally biased region" description="Polar residues" evidence="2">
    <location>
        <begin position="354"/>
        <end position="394"/>
    </location>
</feature>
<dbReference type="CTD" id="256329"/>
<dbReference type="PROSITE" id="PS51841">
    <property type="entry name" value="LTD"/>
    <property type="match status" value="1"/>
</dbReference>
<accession>A0A6P5JLB4</accession>
<feature type="domain" description="LTD" evidence="3">
    <location>
        <begin position="440"/>
        <end position="561"/>
    </location>
</feature>
<feature type="coiled-coil region" evidence="1">
    <location>
        <begin position="180"/>
        <end position="239"/>
    </location>
</feature>
<dbReference type="AlphaFoldDB" id="A0A6P5JLB4"/>
<gene>
    <name evidence="5" type="primary">LMNTD2</name>
</gene>
<dbReference type="InParanoid" id="A0A6P5JLB4"/>
<name>A0A6P5JLB4_PHACI</name>
<dbReference type="RefSeq" id="XP_020835077.1">
    <property type="nucleotide sequence ID" value="XM_020979418.1"/>
</dbReference>